<proteinExistence type="predicted"/>
<accession>A0A3N4LIS5</accession>
<protein>
    <submittedName>
        <fullName evidence="1">Uncharacterized protein</fullName>
    </submittedName>
</protein>
<name>A0A3N4LIS5_9PEZI</name>
<organism evidence="1 2">
    <name type="scientific">Morchella conica CCBAS932</name>
    <dbReference type="NCBI Taxonomy" id="1392247"/>
    <lineage>
        <taxon>Eukaryota</taxon>
        <taxon>Fungi</taxon>
        <taxon>Dikarya</taxon>
        <taxon>Ascomycota</taxon>
        <taxon>Pezizomycotina</taxon>
        <taxon>Pezizomycetes</taxon>
        <taxon>Pezizales</taxon>
        <taxon>Morchellaceae</taxon>
        <taxon>Morchella</taxon>
    </lineage>
</organism>
<dbReference type="InParanoid" id="A0A3N4LIS5"/>
<reference evidence="1 2" key="1">
    <citation type="journal article" date="2018" name="Nat. Ecol. Evol.">
        <title>Pezizomycetes genomes reveal the molecular basis of ectomycorrhizal truffle lifestyle.</title>
        <authorList>
            <person name="Murat C."/>
            <person name="Payen T."/>
            <person name="Noel B."/>
            <person name="Kuo A."/>
            <person name="Morin E."/>
            <person name="Chen J."/>
            <person name="Kohler A."/>
            <person name="Krizsan K."/>
            <person name="Balestrini R."/>
            <person name="Da Silva C."/>
            <person name="Montanini B."/>
            <person name="Hainaut M."/>
            <person name="Levati E."/>
            <person name="Barry K.W."/>
            <person name="Belfiori B."/>
            <person name="Cichocki N."/>
            <person name="Clum A."/>
            <person name="Dockter R.B."/>
            <person name="Fauchery L."/>
            <person name="Guy J."/>
            <person name="Iotti M."/>
            <person name="Le Tacon F."/>
            <person name="Lindquist E.A."/>
            <person name="Lipzen A."/>
            <person name="Malagnac F."/>
            <person name="Mello A."/>
            <person name="Molinier V."/>
            <person name="Miyauchi S."/>
            <person name="Poulain J."/>
            <person name="Riccioni C."/>
            <person name="Rubini A."/>
            <person name="Sitrit Y."/>
            <person name="Splivallo R."/>
            <person name="Traeger S."/>
            <person name="Wang M."/>
            <person name="Zifcakova L."/>
            <person name="Wipf D."/>
            <person name="Zambonelli A."/>
            <person name="Paolocci F."/>
            <person name="Nowrousian M."/>
            <person name="Ottonello S."/>
            <person name="Baldrian P."/>
            <person name="Spatafora J.W."/>
            <person name="Henrissat B."/>
            <person name="Nagy L.G."/>
            <person name="Aury J.M."/>
            <person name="Wincker P."/>
            <person name="Grigoriev I.V."/>
            <person name="Bonfante P."/>
            <person name="Martin F.M."/>
        </authorList>
    </citation>
    <scope>NUCLEOTIDE SEQUENCE [LARGE SCALE GENOMIC DNA]</scope>
    <source>
        <strain evidence="1 2">CCBAS932</strain>
    </source>
</reference>
<sequence length="151" mass="16862">MYLLCTYDVHCLCVPLFIPTSISAFPYTMSCQAFFFFKSHLQLPSHPIPSTPLLRQITMQLLDSLAPESESQARGVRLQICGSSLCSSRVGERYCSSRVTISRMFSRGCAFDRVAISRMFSRGCAFDRVAIHERSTASSICSGANRLVCRL</sequence>
<dbReference type="Proteomes" id="UP000277580">
    <property type="component" value="Unassembled WGS sequence"/>
</dbReference>
<keyword evidence="2" id="KW-1185">Reference proteome</keyword>
<evidence type="ECO:0000313" key="1">
    <source>
        <dbReference type="EMBL" id="RPB17825.1"/>
    </source>
</evidence>
<dbReference type="EMBL" id="ML119105">
    <property type="protein sequence ID" value="RPB17825.1"/>
    <property type="molecule type" value="Genomic_DNA"/>
</dbReference>
<evidence type="ECO:0000313" key="2">
    <source>
        <dbReference type="Proteomes" id="UP000277580"/>
    </source>
</evidence>
<gene>
    <name evidence="1" type="ORF">P167DRAFT_14426</name>
</gene>
<dbReference type="AlphaFoldDB" id="A0A3N4LIS5"/>